<name>D7WBZ9_9CORY</name>
<dbReference type="Gene3D" id="3.60.15.10">
    <property type="entry name" value="Ribonuclease Z/Hydroxyacylglutathione hydrolase-like"/>
    <property type="match status" value="1"/>
</dbReference>
<dbReference type="PANTHER" id="PTHR46018">
    <property type="entry name" value="ZINC PHOSPHODIESTERASE ELAC PROTEIN 1"/>
    <property type="match status" value="1"/>
</dbReference>
<keyword evidence="3" id="KW-1185">Reference proteome</keyword>
<dbReference type="AlphaFoldDB" id="D7WBZ9"/>
<dbReference type="CDD" id="cd07716">
    <property type="entry name" value="RNaseZ_short-form-like_MBL-fold"/>
    <property type="match status" value="1"/>
</dbReference>
<dbReference type="RefSeq" id="WP_005288947.1">
    <property type="nucleotide sequence ID" value="NZ_CM000961.1"/>
</dbReference>
<dbReference type="HOGENOM" id="CLU_031317_3_0_11"/>
<accession>D7WBZ9</accession>
<dbReference type="STRING" id="585529.HMPREF0291_11008"/>
<dbReference type="Proteomes" id="UP000004208">
    <property type="component" value="Unassembled WGS sequence"/>
</dbReference>
<sequence>MKLTVLGCTGSLAAPGNPGSSYLIETGANEPGILMDFGPGALAAMQEVADPSDAHLLFSHLHADHCSDTASLCVWRRFHPTAPAGQRHKLCGPSYTPEHIGRMCGDGPDDIADLSDTFDFQAWVSGKPVDIDSVTVTPFPVVHPAAESHALRVGHRDSGKVICFSGDSCYTPTLIDAARNANLFLCEAAWGPYKGDGTPEGMHMSGQEAGVIAREAGVDKLVLVHIQPWSDKEATLEAARTEFEGEIVLGEAKAVYEL</sequence>
<reference evidence="2" key="1">
    <citation type="submission" date="2010-06" db="EMBL/GenBank/DDBJ databases">
        <authorList>
            <person name="Muzny D."/>
            <person name="Qin X."/>
            <person name="Buhay C."/>
            <person name="Dugan-Rocha S."/>
            <person name="Ding Y."/>
            <person name="Chen G."/>
            <person name="Hawes A."/>
            <person name="Holder M."/>
            <person name="Jhangiani S."/>
            <person name="Johnson A."/>
            <person name="Khan Z."/>
            <person name="Li Z."/>
            <person name="Liu W."/>
            <person name="Liu X."/>
            <person name="Perez L."/>
            <person name="Shen H."/>
            <person name="Wang Q."/>
            <person name="Watt J."/>
            <person name="Xi L."/>
            <person name="Xin Y."/>
            <person name="Zhou J."/>
            <person name="Deng J."/>
            <person name="Jiang H."/>
            <person name="Liu Y."/>
            <person name="Qu J."/>
            <person name="Song X.-Z."/>
            <person name="Zhang L."/>
            <person name="Villasana D."/>
            <person name="Johnson A."/>
            <person name="Liu J."/>
            <person name="Liyanage D."/>
            <person name="Lorensuhewa L."/>
            <person name="Robinson T."/>
            <person name="Song A."/>
            <person name="Song B.-B."/>
            <person name="Dinh H."/>
            <person name="Thornton R."/>
            <person name="Coyle M."/>
            <person name="Francisco L."/>
            <person name="Jackson L."/>
            <person name="Javaid M."/>
            <person name="Korchina V."/>
            <person name="Kovar C."/>
            <person name="Mata R."/>
            <person name="Mathew T."/>
            <person name="Ngo R."/>
            <person name="Nguyen L."/>
            <person name="Nguyen N."/>
            <person name="Okwuonu G."/>
            <person name="Ongeri F."/>
            <person name="Pham C."/>
            <person name="Simmons D."/>
            <person name="Wilczek-Boney K."/>
            <person name="Hale W."/>
            <person name="Jakkamsetti A."/>
            <person name="Pham P."/>
            <person name="Ruth R."/>
            <person name="San Lucas F."/>
            <person name="Warren J."/>
            <person name="Zhang J."/>
            <person name="Zhao Z."/>
            <person name="Zhou C."/>
            <person name="Zhu D."/>
            <person name="Lee S."/>
            <person name="Bess C."/>
            <person name="Blankenburg K."/>
            <person name="Forbes L."/>
            <person name="Fu Q."/>
            <person name="Gubbala S."/>
            <person name="Hirani K."/>
            <person name="Jayaseelan J.C."/>
            <person name="Lara F."/>
            <person name="Munidasa M."/>
            <person name="Palculict T."/>
            <person name="Patil S."/>
            <person name="Pu L.-L."/>
            <person name="Saada N."/>
            <person name="Tang L."/>
            <person name="Weissenberger G."/>
            <person name="Zhu Y."/>
            <person name="Hemphill L."/>
            <person name="Shang Y."/>
            <person name="Youmans B."/>
            <person name="Ayvaz T."/>
            <person name="Ross M."/>
            <person name="Santibanez J."/>
            <person name="Aqrawi P."/>
            <person name="Gross S."/>
            <person name="Joshi V."/>
            <person name="Fowler G."/>
            <person name="Nazareth L."/>
            <person name="Reid J."/>
            <person name="Worley K."/>
            <person name="Petrosino J."/>
            <person name="Highlander S."/>
            <person name="Gibbs R."/>
        </authorList>
    </citation>
    <scope>NUCLEOTIDE SEQUENCE [LARGE SCALE GENOMIC DNA]</scope>
    <source>
        <strain evidence="2">ATCC 33030</strain>
    </source>
</reference>
<organism evidence="2 3">
    <name type="scientific">Corynebacterium genitalium ATCC 33030</name>
    <dbReference type="NCBI Taxonomy" id="585529"/>
    <lineage>
        <taxon>Bacteria</taxon>
        <taxon>Bacillati</taxon>
        <taxon>Actinomycetota</taxon>
        <taxon>Actinomycetes</taxon>
        <taxon>Mycobacteriales</taxon>
        <taxon>Corynebacteriaceae</taxon>
        <taxon>Corynebacterium</taxon>
    </lineage>
</organism>
<gene>
    <name evidence="2" type="ORF">HMPREF0291_11008</name>
</gene>
<proteinExistence type="predicted"/>
<evidence type="ECO:0000313" key="3">
    <source>
        <dbReference type="Proteomes" id="UP000004208"/>
    </source>
</evidence>
<dbReference type="eggNOG" id="COG1234">
    <property type="taxonomic scope" value="Bacteria"/>
</dbReference>
<dbReference type="EMBL" id="ACLJ02000002">
    <property type="protein sequence ID" value="EFK54628.1"/>
    <property type="molecule type" value="Genomic_DNA"/>
</dbReference>
<protein>
    <recommendedName>
        <fullName evidence="1">Metallo-beta-lactamase domain-containing protein</fullName>
    </recommendedName>
</protein>
<dbReference type="PANTHER" id="PTHR46018:SF4">
    <property type="entry name" value="METALLO-HYDROLASE YHFI-RELATED"/>
    <property type="match status" value="1"/>
</dbReference>
<dbReference type="InterPro" id="IPR036866">
    <property type="entry name" value="RibonucZ/Hydroxyglut_hydro"/>
</dbReference>
<evidence type="ECO:0000313" key="2">
    <source>
        <dbReference type="EMBL" id="EFK54628.1"/>
    </source>
</evidence>
<comment type="caution">
    <text evidence="2">The sequence shown here is derived from an EMBL/GenBank/DDBJ whole genome shotgun (WGS) entry which is preliminary data.</text>
</comment>
<dbReference type="OrthoDB" id="9800940at2"/>
<dbReference type="GO" id="GO:0042781">
    <property type="term" value="F:3'-tRNA processing endoribonuclease activity"/>
    <property type="evidence" value="ECO:0007669"/>
    <property type="project" value="TreeGrafter"/>
</dbReference>
<dbReference type="SUPFAM" id="SSF56281">
    <property type="entry name" value="Metallo-hydrolase/oxidoreductase"/>
    <property type="match status" value="1"/>
</dbReference>
<dbReference type="InterPro" id="IPR001279">
    <property type="entry name" value="Metallo-B-lactamas"/>
</dbReference>
<dbReference type="Pfam" id="PF12706">
    <property type="entry name" value="Lactamase_B_2"/>
    <property type="match status" value="1"/>
</dbReference>
<evidence type="ECO:0000259" key="1">
    <source>
        <dbReference type="Pfam" id="PF12706"/>
    </source>
</evidence>
<feature type="domain" description="Metallo-beta-lactamase" evidence="1">
    <location>
        <begin position="33"/>
        <end position="226"/>
    </location>
</feature>